<dbReference type="GO" id="GO:0080008">
    <property type="term" value="C:Cul4-RING E3 ubiquitin ligase complex"/>
    <property type="evidence" value="ECO:0007669"/>
    <property type="project" value="TreeGrafter"/>
</dbReference>
<dbReference type="eggNOG" id="KOG1334">
    <property type="taxonomic scope" value="Eukaryota"/>
</dbReference>
<dbReference type="InterPro" id="IPR001680">
    <property type="entry name" value="WD40_rpt"/>
</dbReference>
<proteinExistence type="predicted"/>
<dbReference type="Gene3D" id="2.130.10.10">
    <property type="entry name" value="YVTN repeat-like/Quinoprotein amine dehydrogenase"/>
    <property type="match status" value="2"/>
</dbReference>
<organism evidence="4 5">
    <name type="scientific">Phaeodactylum tricornutum (strain CCAP 1055/1)</name>
    <dbReference type="NCBI Taxonomy" id="556484"/>
    <lineage>
        <taxon>Eukaryota</taxon>
        <taxon>Sar</taxon>
        <taxon>Stramenopiles</taxon>
        <taxon>Ochrophyta</taxon>
        <taxon>Bacillariophyta</taxon>
        <taxon>Bacillariophyceae</taxon>
        <taxon>Bacillariophycidae</taxon>
        <taxon>Naviculales</taxon>
        <taxon>Phaeodactylaceae</taxon>
        <taxon>Phaeodactylum</taxon>
    </lineage>
</organism>
<dbReference type="OrthoDB" id="4869960at2759"/>
<dbReference type="STRING" id="556484.B7G508"/>
<dbReference type="InterPro" id="IPR019734">
    <property type="entry name" value="TPR_rpt"/>
</dbReference>
<dbReference type="SMART" id="SM00320">
    <property type="entry name" value="WD40"/>
    <property type="match status" value="5"/>
</dbReference>
<evidence type="ECO:0000256" key="3">
    <source>
        <dbReference type="PROSITE-ProRule" id="PRU00339"/>
    </source>
</evidence>
<dbReference type="KEGG" id="pti:PHATRDRAFT_47817"/>
<feature type="repeat" description="TPR" evidence="3">
    <location>
        <begin position="822"/>
        <end position="855"/>
    </location>
</feature>
<dbReference type="PaxDb" id="2850-Phatr47817"/>
<evidence type="ECO:0000313" key="4">
    <source>
        <dbReference type="EMBL" id="EEC46233.1"/>
    </source>
</evidence>
<gene>
    <name evidence="4" type="ORF">PHATRDRAFT_47817</name>
</gene>
<dbReference type="EMBL" id="CM000617">
    <property type="protein sequence ID" value="EEC46233.1"/>
    <property type="molecule type" value="Genomic_DNA"/>
</dbReference>
<dbReference type="InterPro" id="IPR045151">
    <property type="entry name" value="DCAF8"/>
</dbReference>
<name>B7G508_PHATC</name>
<protein>
    <submittedName>
        <fullName evidence="4">Uncharacterized protein</fullName>
    </submittedName>
</protein>
<dbReference type="InParanoid" id="B7G508"/>
<dbReference type="AlphaFoldDB" id="B7G508"/>
<dbReference type="SMART" id="SM00028">
    <property type="entry name" value="TPR"/>
    <property type="match status" value="2"/>
</dbReference>
<dbReference type="InterPro" id="IPR015943">
    <property type="entry name" value="WD40/YVTN_repeat-like_dom_sf"/>
</dbReference>
<keyword evidence="3" id="KW-0802">TPR repeat</keyword>
<dbReference type="Gene3D" id="1.25.40.10">
    <property type="entry name" value="Tetratricopeptide repeat domain"/>
    <property type="match status" value="1"/>
</dbReference>
<sequence length="913" mass="101838">MDCPWRFCESEKSIWYTKESGDCPTQLVTSGDDRCIMLWDLRDSMGSGLVIPWKSHTPFGYREDKATPERRLPSLSKHKKNLSAPLSGRVIPLVSFRTGHRGNVFHVTPVKFQPGKVLTCGADGYLRISDLTAELSSVVVHPHGEEDLASILGFGSAMAYSHQMVTENMGLICSERGLHRFDLRLSPREQQNQSLLRSLENGTTGSRDDSCKACALWTPGGRSGESNYVFTGGSSEFVSLYDLRMEGGNKSRILQRYKPKNLETNGRVSVSGLDISKNGKELLVSYESDQIYTFPIFHNAISQAGPSIDELDLYHKNFSSDPAEAISESASYGGHLNRFTFLKNAKYAGPSDEYICTGSDSGHAWVYERATGSVVSFLKADASTCNGVLPHPSLPFLVTYGIDSTAKLWRATLPVDDKMDDSPVGRKKKYKSTVYRPSPVTSKWNGVQALLNRFSDGDPQILLPDFIPSTNDMKTIFRLPLMGNAASRPVIENALSELPTTLRQNHYECYGALREGLETPVNHPLIDVAVSIILIRLRHQADRLGLPWNLSQPWVFEQREGIDAANLVPDNPSDWIYFDPNMMLDSFDPRSHFNIEEFPLLLAQRECFRKLGGEEVPCLVPWLDPSKQKTEQNEDPAWSIPDEKVPRSAFCLRSRKLLLETIKLLKIAGNGAMQEGKWDAAARWYDKAIQYCAVAMMKYPSLENYLTDLSGHVSLVTGADKRSRQVIAVWSPLTHLLVTIRLNMALLLTKQHSSSHPCPLMKGQSLLSLSIESAKAALEILLPFAQTPNEVRVSSCDADRFDYVLRTDEAPETYTTAKYLLSKAYFRLGTAQLGKGKYSDAVEALERCVTNSTSTLTPATMEKGGTVDALVLRRLREAKRKCRNRRKRCRARFERLSAQAVSGDDGDPPPVAR</sequence>
<evidence type="ECO:0000256" key="1">
    <source>
        <dbReference type="ARBA" id="ARBA00022574"/>
    </source>
</evidence>
<keyword evidence="5" id="KW-1185">Reference proteome</keyword>
<dbReference type="RefSeq" id="XP_002182332.1">
    <property type="nucleotide sequence ID" value="XM_002182296.1"/>
</dbReference>
<dbReference type="SUPFAM" id="SSF50978">
    <property type="entry name" value="WD40 repeat-like"/>
    <property type="match status" value="1"/>
</dbReference>
<dbReference type="PANTHER" id="PTHR15574">
    <property type="entry name" value="WD REPEAT DOMAIN-CONTAINING FAMILY"/>
    <property type="match status" value="1"/>
</dbReference>
<evidence type="ECO:0000256" key="2">
    <source>
        <dbReference type="ARBA" id="ARBA00022737"/>
    </source>
</evidence>
<accession>B7G508</accession>
<keyword evidence="2" id="KW-0677">Repeat</keyword>
<dbReference type="SUPFAM" id="SSF48452">
    <property type="entry name" value="TPR-like"/>
    <property type="match status" value="1"/>
</dbReference>
<dbReference type="GO" id="GO:0005737">
    <property type="term" value="C:cytoplasm"/>
    <property type="evidence" value="ECO:0007669"/>
    <property type="project" value="TreeGrafter"/>
</dbReference>
<dbReference type="PROSITE" id="PS50005">
    <property type="entry name" value="TPR"/>
    <property type="match status" value="1"/>
</dbReference>
<evidence type="ECO:0000313" key="5">
    <source>
        <dbReference type="Proteomes" id="UP000000759"/>
    </source>
</evidence>
<dbReference type="HOGENOM" id="CLU_283061_0_0_1"/>
<dbReference type="PANTHER" id="PTHR15574:SF21">
    <property type="entry name" value="DDB1- AND CUL4-ASSOCIATED FACTOR 8"/>
    <property type="match status" value="1"/>
</dbReference>
<dbReference type="GeneID" id="7202964"/>
<dbReference type="Proteomes" id="UP000000759">
    <property type="component" value="Chromosome 15"/>
</dbReference>
<reference evidence="4 5" key="1">
    <citation type="journal article" date="2008" name="Nature">
        <title>The Phaeodactylum genome reveals the evolutionary history of diatom genomes.</title>
        <authorList>
            <person name="Bowler C."/>
            <person name="Allen A.E."/>
            <person name="Badger J.H."/>
            <person name="Grimwood J."/>
            <person name="Jabbari K."/>
            <person name="Kuo A."/>
            <person name="Maheswari U."/>
            <person name="Martens C."/>
            <person name="Maumus F."/>
            <person name="Otillar R.P."/>
            <person name="Rayko E."/>
            <person name="Salamov A."/>
            <person name="Vandepoele K."/>
            <person name="Beszteri B."/>
            <person name="Gruber A."/>
            <person name="Heijde M."/>
            <person name="Katinka M."/>
            <person name="Mock T."/>
            <person name="Valentin K."/>
            <person name="Verret F."/>
            <person name="Berges J.A."/>
            <person name="Brownlee C."/>
            <person name="Cadoret J.P."/>
            <person name="Chiovitti A."/>
            <person name="Choi C.J."/>
            <person name="Coesel S."/>
            <person name="De Martino A."/>
            <person name="Detter J.C."/>
            <person name="Durkin C."/>
            <person name="Falciatore A."/>
            <person name="Fournet J."/>
            <person name="Haruta M."/>
            <person name="Huysman M.J."/>
            <person name="Jenkins B.D."/>
            <person name="Jiroutova K."/>
            <person name="Jorgensen R.E."/>
            <person name="Joubert Y."/>
            <person name="Kaplan A."/>
            <person name="Kroger N."/>
            <person name="Kroth P.G."/>
            <person name="La Roche J."/>
            <person name="Lindquist E."/>
            <person name="Lommer M."/>
            <person name="Martin-Jezequel V."/>
            <person name="Lopez P.J."/>
            <person name="Lucas S."/>
            <person name="Mangogna M."/>
            <person name="McGinnis K."/>
            <person name="Medlin L.K."/>
            <person name="Montsant A."/>
            <person name="Oudot-Le Secq M.P."/>
            <person name="Napoli C."/>
            <person name="Obornik M."/>
            <person name="Parker M.S."/>
            <person name="Petit J.L."/>
            <person name="Porcel B.M."/>
            <person name="Poulsen N."/>
            <person name="Robison M."/>
            <person name="Rychlewski L."/>
            <person name="Rynearson T.A."/>
            <person name="Schmutz J."/>
            <person name="Shapiro H."/>
            <person name="Siaut M."/>
            <person name="Stanley M."/>
            <person name="Sussman M.R."/>
            <person name="Taylor A.R."/>
            <person name="Vardi A."/>
            <person name="von Dassow P."/>
            <person name="Vyverman W."/>
            <person name="Willis A."/>
            <person name="Wyrwicz L.S."/>
            <person name="Rokhsar D.S."/>
            <person name="Weissenbach J."/>
            <person name="Armbrust E.V."/>
            <person name="Green B.R."/>
            <person name="Van de Peer Y."/>
            <person name="Grigoriev I.V."/>
        </authorList>
    </citation>
    <scope>NUCLEOTIDE SEQUENCE [LARGE SCALE GENOMIC DNA]</scope>
    <source>
        <strain evidence="4 5">CCAP 1055/1</strain>
    </source>
</reference>
<dbReference type="InterPro" id="IPR036322">
    <property type="entry name" value="WD40_repeat_dom_sf"/>
</dbReference>
<reference evidence="5" key="2">
    <citation type="submission" date="2008-08" db="EMBL/GenBank/DDBJ databases">
        <authorList>
            <consortium name="Diatom Consortium"/>
            <person name="Grigoriev I."/>
            <person name="Grimwood J."/>
            <person name="Kuo A."/>
            <person name="Otillar R.P."/>
            <person name="Salamov A."/>
            <person name="Detter J.C."/>
            <person name="Lindquist E."/>
            <person name="Shapiro H."/>
            <person name="Lucas S."/>
            <person name="Glavina del Rio T."/>
            <person name="Pitluck S."/>
            <person name="Rokhsar D."/>
            <person name="Bowler C."/>
        </authorList>
    </citation>
    <scope>GENOME REANNOTATION</scope>
    <source>
        <strain evidence="5">CCAP 1055/1</strain>
    </source>
</reference>
<dbReference type="InterPro" id="IPR011990">
    <property type="entry name" value="TPR-like_helical_dom_sf"/>
</dbReference>
<keyword evidence="1" id="KW-0853">WD repeat</keyword>